<dbReference type="Proteomes" id="UP000838756">
    <property type="component" value="Unassembled WGS sequence"/>
</dbReference>
<gene>
    <name evidence="2" type="primary">jg17180</name>
    <name evidence="2" type="ORF">PAEG_LOCUS808</name>
</gene>
<reference evidence="2" key="1">
    <citation type="submission" date="2022-03" db="EMBL/GenBank/DDBJ databases">
        <authorList>
            <person name="Lindestad O."/>
        </authorList>
    </citation>
    <scope>NUCLEOTIDE SEQUENCE</scope>
</reference>
<protein>
    <submittedName>
        <fullName evidence="2">Jg17180 protein</fullName>
    </submittedName>
</protein>
<dbReference type="EMBL" id="CAKXAJ010002607">
    <property type="protein sequence ID" value="CAH2208192.1"/>
    <property type="molecule type" value="Genomic_DNA"/>
</dbReference>
<dbReference type="AlphaFoldDB" id="A0A8S4QEH1"/>
<comment type="caution">
    <text evidence="2">The sequence shown here is derived from an EMBL/GenBank/DDBJ whole genome shotgun (WGS) entry which is preliminary data.</text>
</comment>
<feature type="region of interest" description="Disordered" evidence="1">
    <location>
        <begin position="1"/>
        <end position="20"/>
    </location>
</feature>
<evidence type="ECO:0000313" key="3">
    <source>
        <dbReference type="Proteomes" id="UP000838756"/>
    </source>
</evidence>
<name>A0A8S4QEH1_9NEOP</name>
<proteinExistence type="predicted"/>
<evidence type="ECO:0000313" key="2">
    <source>
        <dbReference type="EMBL" id="CAH2208192.1"/>
    </source>
</evidence>
<organism evidence="2 3">
    <name type="scientific">Pararge aegeria aegeria</name>
    <dbReference type="NCBI Taxonomy" id="348720"/>
    <lineage>
        <taxon>Eukaryota</taxon>
        <taxon>Metazoa</taxon>
        <taxon>Ecdysozoa</taxon>
        <taxon>Arthropoda</taxon>
        <taxon>Hexapoda</taxon>
        <taxon>Insecta</taxon>
        <taxon>Pterygota</taxon>
        <taxon>Neoptera</taxon>
        <taxon>Endopterygota</taxon>
        <taxon>Lepidoptera</taxon>
        <taxon>Glossata</taxon>
        <taxon>Ditrysia</taxon>
        <taxon>Papilionoidea</taxon>
        <taxon>Nymphalidae</taxon>
        <taxon>Satyrinae</taxon>
        <taxon>Satyrini</taxon>
        <taxon>Parargina</taxon>
        <taxon>Pararge</taxon>
    </lineage>
</organism>
<accession>A0A8S4QEH1</accession>
<evidence type="ECO:0000256" key="1">
    <source>
        <dbReference type="SAM" id="MobiDB-lite"/>
    </source>
</evidence>
<sequence>MRRPARGRGFGGGGDSKHKKLRSRIQILPNTHVRHVSPDHAPADEWRRHIEPLSTHVTLLSLDACINAFTVELRVCGECANVNGQPGGYL</sequence>
<keyword evidence="3" id="KW-1185">Reference proteome</keyword>